<dbReference type="STRING" id="177199.A0A420Y1G4"/>
<keyword evidence="2" id="KW-0812">Transmembrane</keyword>
<feature type="transmembrane region" description="Helical" evidence="2">
    <location>
        <begin position="124"/>
        <end position="144"/>
    </location>
</feature>
<protein>
    <submittedName>
        <fullName evidence="3">Uncharacterized protein</fullName>
    </submittedName>
</protein>
<evidence type="ECO:0000313" key="3">
    <source>
        <dbReference type="EMBL" id="RKU41764.1"/>
    </source>
</evidence>
<comment type="caution">
    <text evidence="3">The sequence shown here is derived from an EMBL/GenBank/DDBJ whole genome shotgun (WGS) entry which is preliminary data.</text>
</comment>
<dbReference type="OrthoDB" id="5431149at2759"/>
<dbReference type="Proteomes" id="UP000275385">
    <property type="component" value="Unassembled WGS sequence"/>
</dbReference>
<sequence>MLLPPVVMTLSGALALVATVAAVAMDIVLGYSLRDRDQSVKVTAILSSVLEGLVLVMLGWLTASNLGETRPGCSRWLTFNNFWFAASISLCLIAAAASVAALVRLSYASRTLPRHILGSTTTGFLIGSAIALGLSFAFQLVYLISRFVSVRLHKLSDNKQTLGDAEFRRSPQPHVKGIPYHETLAVLSKRVSLSMSPPGSSGGRSATETMSSIRSSLSHAVRPITSRSRLLPRSQRSSVRSSMRPGSIDSTGWHERPSIAEDSFDTWDTSSVDTHTRQTVLANTSPVPGRFLETIPASPAVSRSPSPGSPLDLPLPGITRSRSRSFSPAGSVRSVHSQALSVTPSVATVTEAHIHPLFRSDSPTPPPIATPGTVVTAAPLAGQILPDRKILHRMRSGSFPVVSSPLSRQGSFDNFHQKDVRGSVSPSISPDLAEEPEEEQNTVVQNTERKMTPPIPEWVLSAGSRLSLSGRKLKVVDGGASVENQS</sequence>
<feature type="region of interest" description="Disordered" evidence="1">
    <location>
        <begin position="195"/>
        <end position="255"/>
    </location>
</feature>
<keyword evidence="2" id="KW-0472">Membrane</keyword>
<accession>A0A420Y1G4</accession>
<dbReference type="EMBL" id="QVQW01000068">
    <property type="protein sequence ID" value="RKU41764.1"/>
    <property type="molecule type" value="Genomic_DNA"/>
</dbReference>
<feature type="compositionally biased region" description="Low complexity" evidence="1">
    <location>
        <begin position="226"/>
        <end position="244"/>
    </location>
</feature>
<feature type="compositionally biased region" description="Low complexity" evidence="1">
    <location>
        <begin position="195"/>
        <end position="205"/>
    </location>
</feature>
<feature type="compositionally biased region" description="Polar residues" evidence="1">
    <location>
        <begin position="404"/>
        <end position="414"/>
    </location>
</feature>
<keyword evidence="4" id="KW-1185">Reference proteome</keyword>
<evidence type="ECO:0000256" key="1">
    <source>
        <dbReference type="SAM" id="MobiDB-lite"/>
    </source>
</evidence>
<proteinExistence type="predicted"/>
<feature type="compositionally biased region" description="Polar residues" evidence="1">
    <location>
        <begin position="206"/>
        <end position="218"/>
    </location>
</feature>
<evidence type="ECO:0000256" key="2">
    <source>
        <dbReference type="SAM" id="Phobius"/>
    </source>
</evidence>
<feature type="transmembrane region" description="Helical" evidence="2">
    <location>
        <begin position="6"/>
        <end position="30"/>
    </location>
</feature>
<reference evidence="3 4" key="1">
    <citation type="submission" date="2018-08" db="EMBL/GenBank/DDBJ databases">
        <title>Draft genome of the lignicolous fungus Coniochaeta pulveracea.</title>
        <authorList>
            <person name="Borstlap C.J."/>
            <person name="De Witt R.N."/>
            <person name="Botha A."/>
            <person name="Volschenk H."/>
        </authorList>
    </citation>
    <scope>NUCLEOTIDE SEQUENCE [LARGE SCALE GENOMIC DNA]</scope>
    <source>
        <strain evidence="3 4">CAB683</strain>
    </source>
</reference>
<feature type="transmembrane region" description="Helical" evidence="2">
    <location>
        <begin position="42"/>
        <end position="62"/>
    </location>
</feature>
<keyword evidence="2" id="KW-1133">Transmembrane helix</keyword>
<evidence type="ECO:0000313" key="4">
    <source>
        <dbReference type="Proteomes" id="UP000275385"/>
    </source>
</evidence>
<name>A0A420Y1G4_9PEZI</name>
<feature type="transmembrane region" description="Helical" evidence="2">
    <location>
        <begin position="82"/>
        <end position="103"/>
    </location>
</feature>
<feature type="region of interest" description="Disordered" evidence="1">
    <location>
        <begin position="401"/>
        <end position="454"/>
    </location>
</feature>
<dbReference type="AlphaFoldDB" id="A0A420Y1G4"/>
<organism evidence="3 4">
    <name type="scientific">Coniochaeta pulveracea</name>
    <dbReference type="NCBI Taxonomy" id="177199"/>
    <lineage>
        <taxon>Eukaryota</taxon>
        <taxon>Fungi</taxon>
        <taxon>Dikarya</taxon>
        <taxon>Ascomycota</taxon>
        <taxon>Pezizomycotina</taxon>
        <taxon>Sordariomycetes</taxon>
        <taxon>Sordariomycetidae</taxon>
        <taxon>Coniochaetales</taxon>
        <taxon>Coniochaetaceae</taxon>
        <taxon>Coniochaeta</taxon>
    </lineage>
</organism>
<gene>
    <name evidence="3" type="ORF">DL546_002936</name>
</gene>